<reference evidence="2 3" key="1">
    <citation type="submission" date="2013-09" db="EMBL/GenBank/DDBJ databases">
        <title>Genome sequencing of Phaeobacter antarcticus sp. nov. SM1211.</title>
        <authorList>
            <person name="Zhang X.-Y."/>
            <person name="Liu C."/>
            <person name="Chen X.-L."/>
            <person name="Xie B.-B."/>
            <person name="Qin Q.-L."/>
            <person name="Rong J.-C."/>
            <person name="Zhang Y.-Z."/>
        </authorList>
    </citation>
    <scope>NUCLEOTIDE SEQUENCE [LARGE SCALE GENOMIC DNA]</scope>
    <source>
        <strain evidence="2 3">SM1211</strain>
    </source>
</reference>
<dbReference type="SUPFAM" id="SSF54909">
    <property type="entry name" value="Dimeric alpha+beta barrel"/>
    <property type="match status" value="1"/>
</dbReference>
<dbReference type="Pfam" id="PF07876">
    <property type="entry name" value="Dabb"/>
    <property type="match status" value="1"/>
</dbReference>
<name>A0A2G8RJI1_9RHOB</name>
<protein>
    <recommendedName>
        <fullName evidence="1">Stress-response A/B barrel domain-containing protein</fullName>
    </recommendedName>
</protein>
<dbReference type="InterPro" id="IPR013097">
    <property type="entry name" value="Dabb"/>
</dbReference>
<organism evidence="2 3">
    <name type="scientific">Puniceibacterium antarcticum</name>
    <dbReference type="NCBI Taxonomy" id="1206336"/>
    <lineage>
        <taxon>Bacteria</taxon>
        <taxon>Pseudomonadati</taxon>
        <taxon>Pseudomonadota</taxon>
        <taxon>Alphaproteobacteria</taxon>
        <taxon>Rhodobacterales</taxon>
        <taxon>Paracoccaceae</taxon>
        <taxon>Puniceibacterium</taxon>
    </lineage>
</organism>
<proteinExistence type="predicted"/>
<comment type="caution">
    <text evidence="2">The sequence shown here is derived from an EMBL/GenBank/DDBJ whole genome shotgun (WGS) entry which is preliminary data.</text>
</comment>
<accession>A0A2G8RJI1</accession>
<dbReference type="InterPro" id="IPR011008">
    <property type="entry name" value="Dimeric_a/b-barrel"/>
</dbReference>
<dbReference type="EMBL" id="AWWI01000027">
    <property type="protein sequence ID" value="PIL21719.1"/>
    <property type="molecule type" value="Genomic_DNA"/>
</dbReference>
<dbReference type="PROSITE" id="PS51502">
    <property type="entry name" value="S_R_A_B_BARREL"/>
    <property type="match status" value="1"/>
</dbReference>
<sequence length="161" mass="18284">MREDPLTQAGRWAALSRVLKGPSWVRHIPLTAPIRPVAHQAKLWFCRAHPRPRAEPSFQSTGSTVTQRPTLRHIVFFSAKDKADIHKIVEGLSLLAQIPHSSFFEVQRNTQSDQLSSEVDVVVYAEFESEEAMEAYKADPIYQQSIDLVRPLRDLRIAADI</sequence>
<dbReference type="Gene3D" id="3.30.70.100">
    <property type="match status" value="1"/>
</dbReference>
<dbReference type="OrthoDB" id="9813140at2"/>
<dbReference type="AlphaFoldDB" id="A0A2G8RJI1"/>
<keyword evidence="3" id="KW-1185">Reference proteome</keyword>
<gene>
    <name evidence="2" type="ORF">P775_03390</name>
</gene>
<evidence type="ECO:0000313" key="3">
    <source>
        <dbReference type="Proteomes" id="UP000231259"/>
    </source>
</evidence>
<evidence type="ECO:0000313" key="2">
    <source>
        <dbReference type="EMBL" id="PIL21719.1"/>
    </source>
</evidence>
<evidence type="ECO:0000259" key="1">
    <source>
        <dbReference type="PROSITE" id="PS51502"/>
    </source>
</evidence>
<dbReference type="SMART" id="SM00886">
    <property type="entry name" value="Dabb"/>
    <property type="match status" value="1"/>
</dbReference>
<feature type="domain" description="Stress-response A/B barrel" evidence="1">
    <location>
        <begin position="71"/>
        <end position="161"/>
    </location>
</feature>
<dbReference type="Proteomes" id="UP000231259">
    <property type="component" value="Unassembled WGS sequence"/>
</dbReference>